<feature type="transmembrane region" description="Helical" evidence="1">
    <location>
        <begin position="6"/>
        <end position="23"/>
    </location>
</feature>
<proteinExistence type="predicted"/>
<evidence type="ECO:0000256" key="1">
    <source>
        <dbReference type="SAM" id="Phobius"/>
    </source>
</evidence>
<accession>A0A3A3GSS4</accession>
<name>A0A3A3GSS4_PANTH</name>
<sequence length="63" mass="7263">MLMIFVENFMLAFGIGIIICIISSISHHPKPEYRFGMHDVNRSFLLALFFAIPFTVIDVLFDL</sequence>
<evidence type="ECO:0000313" key="2">
    <source>
        <dbReference type="EMBL" id="RJG26819.1"/>
    </source>
</evidence>
<evidence type="ECO:0000313" key="3">
    <source>
        <dbReference type="Proteomes" id="UP000266177"/>
    </source>
</evidence>
<reference evidence="2 3" key="1">
    <citation type="submission" date="2018-09" db="EMBL/GenBank/DDBJ databases">
        <title>Paenibacillus SK2017-BO5.</title>
        <authorList>
            <person name="Piskunova J.V."/>
            <person name="Dubiley S.A."/>
            <person name="Severinov K.V."/>
        </authorList>
    </citation>
    <scope>NUCLEOTIDE SEQUENCE [LARGE SCALE GENOMIC DNA]</scope>
    <source>
        <strain evidence="2 3">BO5</strain>
    </source>
</reference>
<dbReference type="EMBL" id="QYZD01000001">
    <property type="protein sequence ID" value="RJG26819.1"/>
    <property type="molecule type" value="Genomic_DNA"/>
</dbReference>
<dbReference type="AlphaFoldDB" id="A0A3A3GSS4"/>
<gene>
    <name evidence="2" type="ORF">DQX05_02000</name>
</gene>
<organism evidence="2 3">
    <name type="scientific">Paenibacillus thiaminolyticus</name>
    <name type="common">Bacillus thiaminolyticus</name>
    <dbReference type="NCBI Taxonomy" id="49283"/>
    <lineage>
        <taxon>Bacteria</taxon>
        <taxon>Bacillati</taxon>
        <taxon>Bacillota</taxon>
        <taxon>Bacilli</taxon>
        <taxon>Bacillales</taxon>
        <taxon>Paenibacillaceae</taxon>
        <taxon>Paenibacillus</taxon>
    </lineage>
</organism>
<keyword evidence="1" id="KW-1133">Transmembrane helix</keyword>
<protein>
    <submittedName>
        <fullName evidence="2">Uncharacterized protein</fullName>
    </submittedName>
</protein>
<feature type="transmembrane region" description="Helical" evidence="1">
    <location>
        <begin position="44"/>
        <end position="61"/>
    </location>
</feature>
<keyword evidence="1" id="KW-0812">Transmembrane</keyword>
<keyword evidence="1" id="KW-0472">Membrane</keyword>
<dbReference type="Proteomes" id="UP000266177">
    <property type="component" value="Unassembled WGS sequence"/>
</dbReference>
<comment type="caution">
    <text evidence="2">The sequence shown here is derived from an EMBL/GenBank/DDBJ whole genome shotgun (WGS) entry which is preliminary data.</text>
</comment>